<dbReference type="CDD" id="cd04922">
    <property type="entry name" value="ACT_AKi-HSDH-ThrA_2"/>
    <property type="match status" value="1"/>
</dbReference>
<dbReference type="STRING" id="1249933.SAMN04489797_2966"/>
<keyword evidence="21" id="KW-0457">Lysine biosynthesis</keyword>
<dbReference type="FunFam" id="3.40.50.720:FF:000083">
    <property type="entry name" value="Bifunctional aspartokinase/homoserine dehydrogenase"/>
    <property type="match status" value="1"/>
</dbReference>
<dbReference type="Gene3D" id="3.30.2130.10">
    <property type="entry name" value="VC0802-like"/>
    <property type="match status" value="1"/>
</dbReference>
<comment type="catalytic activity">
    <reaction evidence="26">
        <text>L-homoserine + NADP(+) = L-aspartate 4-semialdehyde + NADPH + H(+)</text>
        <dbReference type="Rhea" id="RHEA:15761"/>
        <dbReference type="ChEBI" id="CHEBI:15378"/>
        <dbReference type="ChEBI" id="CHEBI:57476"/>
        <dbReference type="ChEBI" id="CHEBI:57783"/>
        <dbReference type="ChEBI" id="CHEBI:58349"/>
        <dbReference type="ChEBI" id="CHEBI:537519"/>
        <dbReference type="EC" id="1.1.1.3"/>
    </reaction>
    <physiologicalReaction direction="right-to-left" evidence="26">
        <dbReference type="Rhea" id="RHEA:15763"/>
    </physiologicalReaction>
</comment>
<dbReference type="Gene3D" id="3.40.50.720">
    <property type="entry name" value="NAD(P)-binding Rossmann-like Domain"/>
    <property type="match status" value="1"/>
</dbReference>
<dbReference type="InterPro" id="IPR019811">
    <property type="entry name" value="HDH_CS"/>
</dbReference>
<comment type="pathway">
    <text evidence="5">Amino-acid biosynthesis; L-methionine biosynthesis via de novo pathway; L-homoserine from L-aspartate: step 3/3.</text>
</comment>
<dbReference type="InterPro" id="IPR054352">
    <property type="entry name" value="ACT_Aspartokinase"/>
</dbReference>
<dbReference type="Pfam" id="PF00696">
    <property type="entry name" value="AA_kinase"/>
    <property type="match status" value="1"/>
</dbReference>
<dbReference type="GO" id="GO:0046872">
    <property type="term" value="F:metal ion binding"/>
    <property type="evidence" value="ECO:0007669"/>
    <property type="project" value="UniProtKB-KW"/>
</dbReference>
<dbReference type="PANTHER" id="PTHR43070">
    <property type="match status" value="1"/>
</dbReference>
<dbReference type="InterPro" id="IPR049638">
    <property type="entry name" value="AK-HD"/>
</dbReference>
<dbReference type="SUPFAM" id="SSF51735">
    <property type="entry name" value="NAD(P)-binding Rossmann-fold domains"/>
    <property type="match status" value="1"/>
</dbReference>
<dbReference type="CDD" id="cd04243">
    <property type="entry name" value="AAK_AK-HSDH-like"/>
    <property type="match status" value="1"/>
</dbReference>
<dbReference type="Gene3D" id="1.20.120.1320">
    <property type="entry name" value="Aspartokinase, catalytic domain"/>
    <property type="match status" value="1"/>
</dbReference>
<dbReference type="RefSeq" id="WP_092447418.1">
    <property type="nucleotide sequence ID" value="NZ_LT629774.1"/>
</dbReference>
<dbReference type="PANTHER" id="PTHR43070:SF5">
    <property type="entry name" value="HOMOSERINE DEHYDROGENASE"/>
    <property type="match status" value="1"/>
</dbReference>
<dbReference type="UniPathway" id="UPA00034">
    <property type="reaction ID" value="UER00015"/>
</dbReference>
<dbReference type="PROSITE" id="PS00324">
    <property type="entry name" value="ASPARTOKINASE"/>
    <property type="match status" value="1"/>
</dbReference>
<evidence type="ECO:0000313" key="29">
    <source>
        <dbReference type="EMBL" id="SDS99581.1"/>
    </source>
</evidence>
<comment type="pathway">
    <text evidence="6">Amino-acid biosynthesis; L-threonine biosynthesis; L-threonine from L-aspartate: step 1/5.</text>
</comment>
<evidence type="ECO:0000256" key="11">
    <source>
        <dbReference type="ARBA" id="ARBA00022679"/>
    </source>
</evidence>
<dbReference type="Gene3D" id="3.40.1160.10">
    <property type="entry name" value="Acetylglutamate kinase-like"/>
    <property type="match status" value="1"/>
</dbReference>
<dbReference type="GO" id="GO:0009090">
    <property type="term" value="P:homoserine biosynthetic process"/>
    <property type="evidence" value="ECO:0007669"/>
    <property type="project" value="UniProtKB-ARBA"/>
</dbReference>
<evidence type="ECO:0000256" key="13">
    <source>
        <dbReference type="ARBA" id="ARBA00022723"/>
    </source>
</evidence>
<evidence type="ECO:0000256" key="24">
    <source>
        <dbReference type="ARBA" id="ARBA00044938"/>
    </source>
</evidence>
<reference evidence="29 30" key="1">
    <citation type="submission" date="2016-10" db="EMBL/GenBank/DDBJ databases">
        <authorList>
            <person name="Varghese N."/>
            <person name="Submissions S."/>
        </authorList>
    </citation>
    <scope>NUCLEOTIDE SEQUENCE [LARGE SCALE GENOMIC DNA]</scope>
    <source>
        <strain evidence="29 30">RHA_55</strain>
    </source>
</reference>
<comment type="cofactor">
    <cofactor evidence="1">
        <name>a metal cation</name>
        <dbReference type="ChEBI" id="CHEBI:25213"/>
    </cofactor>
</comment>
<dbReference type="CDD" id="cd04921">
    <property type="entry name" value="ACT_AKi-HSDH-ThrA-like_1"/>
    <property type="match status" value="1"/>
</dbReference>
<evidence type="ECO:0000256" key="16">
    <source>
        <dbReference type="ARBA" id="ARBA00022840"/>
    </source>
</evidence>
<dbReference type="InterPro" id="IPR011147">
    <property type="entry name" value="Bifunc_Aspkin/hSer_DH"/>
</dbReference>
<dbReference type="UniPathway" id="UPA00051">
    <property type="reaction ID" value="UER00462"/>
</dbReference>
<evidence type="ECO:0000256" key="25">
    <source>
        <dbReference type="ARBA" id="ARBA00048561"/>
    </source>
</evidence>
<dbReference type="GO" id="GO:0009088">
    <property type="term" value="P:threonine biosynthetic process"/>
    <property type="evidence" value="ECO:0007669"/>
    <property type="project" value="UniProtKB-UniPathway"/>
</dbReference>
<evidence type="ECO:0000256" key="10">
    <source>
        <dbReference type="ARBA" id="ARBA00022605"/>
    </source>
</evidence>
<comment type="subunit">
    <text evidence="9">Homotetramer.</text>
</comment>
<evidence type="ECO:0000256" key="12">
    <source>
        <dbReference type="ARBA" id="ARBA00022697"/>
    </source>
</evidence>
<dbReference type="GO" id="GO:0009089">
    <property type="term" value="P:lysine biosynthetic process via diaminopimelate"/>
    <property type="evidence" value="ECO:0007669"/>
    <property type="project" value="UniProtKB-UniPathway"/>
</dbReference>
<dbReference type="GO" id="GO:0005524">
    <property type="term" value="F:ATP binding"/>
    <property type="evidence" value="ECO:0007669"/>
    <property type="project" value="UniProtKB-KW"/>
</dbReference>
<keyword evidence="17" id="KW-0521">NADP</keyword>
<keyword evidence="22" id="KW-0486">Methionine biosynthesis</keyword>
<sequence>MKVLKFGGTSVGSAENINKVISILDQQSKTTPIAVVVSAVGGITDKLLEAGTLACDKNIDYKQKYDTIWSIHNSVIEGLFLNTDNPATQQQQDVLSDLITEKLNDLKSLLDGIYLINELSPKTKDKLLSFGETLSSTIIYHTLKSRGLDADLKNSQELIITDSNFNNATVNFDITNTNIQSYFNSNSNAIVLLPGFVSKSVKNDITTLGRGGSDYTAAIIAAAMEADELQIWTDVSGMFTTNPKLVKQASPIVELSYQEAVELSHFGAKVLYPPTVMPVLKKKIPIVIKNTLDPNAIGTTITQNIAPNGNSPVKGISNIDNVALLTLQGNGMVGVPGFSKRLFETLAQEKINIILITQSSSEHTICFGISDRDAERAKIAIDTVFEYEIALQKIDPIVVETNLSIIAVIGDKMKNHQGISGKMFSTLGKNNVNIRAIAQGASERNISAVIHKNDVKKALNSLHEQFFEIKTKQINLFITGVGNVGERLIEQIKQQKAYLKANLKINLRIAGLSNSRTMIVDDEGINLNHWKHELKNGEKSSLEGFFEHAKNLNLRNSVFVDITANEAVANIYSNYLKQSISVVACNKIACSGKMEYYNELKTLSRQYNASFLFETNVGAGLPVLDTLSNLITSGDKVNTIQAVLSGSLNFIFNNFNADTTFYDVVKQAQEEGYTEPDPRIDLSGIDVARKILILARESGLDIELSELESDSFLTENAITSNTVDDFFKTLIEDEGYYQSLFKSAQENNCQLKFVAELNDGKAKVGLKEIPEGHPFYNLKGKDNIVMFYTQRYPEQPLIVKGAGAGADVTASGLFADIIRIANN</sequence>
<keyword evidence="20" id="KW-0915">Sodium</keyword>
<dbReference type="InterPro" id="IPR045865">
    <property type="entry name" value="ACT-like_dom_sf"/>
</dbReference>
<comment type="pathway">
    <text evidence="2">Amino-acid biosynthesis; L-lysine biosynthesis via DAP pathway; (S)-tetrahydrodipicolinate from L-aspartate: step 1/4.</text>
</comment>
<evidence type="ECO:0000256" key="26">
    <source>
        <dbReference type="ARBA" id="ARBA00048841"/>
    </source>
</evidence>
<dbReference type="Pfam" id="PF00742">
    <property type="entry name" value="Homoserine_dh"/>
    <property type="match status" value="1"/>
</dbReference>
<keyword evidence="18" id="KW-0560">Oxidoreductase</keyword>
<dbReference type="PROSITE" id="PS01042">
    <property type="entry name" value="HOMOSER_DHGENASE"/>
    <property type="match status" value="1"/>
</dbReference>
<comment type="catalytic activity">
    <reaction evidence="27">
        <text>L-homoserine + NAD(+) = L-aspartate 4-semialdehyde + NADH + H(+)</text>
        <dbReference type="Rhea" id="RHEA:15757"/>
        <dbReference type="ChEBI" id="CHEBI:15378"/>
        <dbReference type="ChEBI" id="CHEBI:57476"/>
        <dbReference type="ChEBI" id="CHEBI:57540"/>
        <dbReference type="ChEBI" id="CHEBI:57945"/>
        <dbReference type="ChEBI" id="CHEBI:537519"/>
        <dbReference type="EC" id="1.1.1.3"/>
    </reaction>
    <physiologicalReaction direction="right-to-left" evidence="27">
        <dbReference type="Rhea" id="RHEA:15759"/>
    </physiologicalReaction>
</comment>
<keyword evidence="19" id="KW-0520">NAD</keyword>
<evidence type="ECO:0000256" key="22">
    <source>
        <dbReference type="ARBA" id="ARBA00023167"/>
    </source>
</evidence>
<gene>
    <name evidence="29" type="ORF">SAMN04489797_2966</name>
</gene>
<dbReference type="AlphaFoldDB" id="A0A1H1WSF1"/>
<comment type="pathway">
    <text evidence="4">Amino-acid biosynthesis; L-threonine biosynthesis; L-threonine from L-aspartate: step 3/5.</text>
</comment>
<keyword evidence="23" id="KW-0511">Multifunctional enzyme</keyword>
<dbReference type="InterPro" id="IPR001342">
    <property type="entry name" value="HDH_cat"/>
</dbReference>
<dbReference type="Proteomes" id="UP000198963">
    <property type="component" value="Chromosome I"/>
</dbReference>
<evidence type="ECO:0000256" key="23">
    <source>
        <dbReference type="ARBA" id="ARBA00023268"/>
    </source>
</evidence>
<dbReference type="InterPro" id="IPR042199">
    <property type="entry name" value="AsparK_Bifunc_asparK/hSer_DH"/>
</dbReference>
<organism evidence="29 30">
    <name type="scientific">Winogradskyella sediminis</name>
    <dbReference type="NCBI Taxonomy" id="1382466"/>
    <lineage>
        <taxon>Bacteria</taxon>
        <taxon>Pseudomonadati</taxon>
        <taxon>Bacteroidota</taxon>
        <taxon>Flavobacteriia</taxon>
        <taxon>Flavobacteriales</taxon>
        <taxon>Flavobacteriaceae</taxon>
        <taxon>Winogradskyella</taxon>
    </lineage>
</organism>
<dbReference type="FunFam" id="3.30.2130.10:FF:000001">
    <property type="entry name" value="Bifunctional aspartokinase/homoserine dehydrogenase"/>
    <property type="match status" value="1"/>
</dbReference>
<evidence type="ECO:0000256" key="6">
    <source>
        <dbReference type="ARBA" id="ARBA00005139"/>
    </source>
</evidence>
<dbReference type="SUPFAM" id="SSF55021">
    <property type="entry name" value="ACT-like"/>
    <property type="match status" value="2"/>
</dbReference>
<comment type="function">
    <text evidence="24">Bifunctional aspartate kinase and homoserine dehydrogenase that catalyzes the first and the third steps toward the synthesis of lysine, methionine and threonine from aspartate.</text>
</comment>
<evidence type="ECO:0000256" key="7">
    <source>
        <dbReference type="ARBA" id="ARBA00007952"/>
    </source>
</evidence>
<evidence type="ECO:0000256" key="3">
    <source>
        <dbReference type="ARBA" id="ARBA00004986"/>
    </source>
</evidence>
<dbReference type="InterPro" id="IPR001341">
    <property type="entry name" value="Asp_kinase"/>
</dbReference>
<dbReference type="Gene3D" id="3.30.360.10">
    <property type="entry name" value="Dihydrodipicolinate Reductase, domain 2"/>
    <property type="match status" value="1"/>
</dbReference>
<feature type="domain" description="ACT" evidence="28">
    <location>
        <begin position="408"/>
        <end position="481"/>
    </location>
</feature>
<evidence type="ECO:0000256" key="19">
    <source>
        <dbReference type="ARBA" id="ARBA00023027"/>
    </source>
</evidence>
<comment type="pathway">
    <text evidence="3">Amino-acid biosynthesis; L-methionine biosynthesis via de novo pathway; L-homoserine from L-aspartate: step 1/3.</text>
</comment>
<dbReference type="FunFam" id="3.30.360.10:FF:000006">
    <property type="entry name" value="Bifunctional aspartokinase/homoserine dehydrogenase"/>
    <property type="match status" value="1"/>
</dbReference>
<evidence type="ECO:0000313" key="30">
    <source>
        <dbReference type="Proteomes" id="UP000198963"/>
    </source>
</evidence>
<evidence type="ECO:0000256" key="18">
    <source>
        <dbReference type="ARBA" id="ARBA00023002"/>
    </source>
</evidence>
<keyword evidence="15 29" id="KW-0418">Kinase</keyword>
<comment type="similarity">
    <text evidence="7">In the C-terminal section; belongs to the homoserine dehydrogenase family.</text>
</comment>
<evidence type="ECO:0000256" key="1">
    <source>
        <dbReference type="ARBA" id="ARBA00001920"/>
    </source>
</evidence>
<keyword evidence="16" id="KW-0067">ATP-binding</keyword>
<dbReference type="GO" id="GO:0004072">
    <property type="term" value="F:aspartate kinase activity"/>
    <property type="evidence" value="ECO:0007669"/>
    <property type="project" value="UniProtKB-EC"/>
</dbReference>
<evidence type="ECO:0000256" key="15">
    <source>
        <dbReference type="ARBA" id="ARBA00022777"/>
    </source>
</evidence>
<keyword evidence="12" id="KW-0791">Threonine biosynthesis</keyword>
<dbReference type="UniPathway" id="UPA00050">
    <property type="reaction ID" value="UER00063"/>
</dbReference>
<dbReference type="InterPro" id="IPR036291">
    <property type="entry name" value="NAD(P)-bd_dom_sf"/>
</dbReference>
<keyword evidence="30" id="KW-1185">Reference proteome</keyword>
<evidence type="ECO:0000256" key="27">
    <source>
        <dbReference type="ARBA" id="ARBA00049031"/>
    </source>
</evidence>
<dbReference type="PIRSF" id="PIRSF000727">
    <property type="entry name" value="ThrA"/>
    <property type="match status" value="1"/>
</dbReference>
<dbReference type="SUPFAM" id="SSF53633">
    <property type="entry name" value="Carbamate kinase-like"/>
    <property type="match status" value="1"/>
</dbReference>
<dbReference type="GO" id="GO:0004412">
    <property type="term" value="F:homoserine dehydrogenase activity"/>
    <property type="evidence" value="ECO:0007669"/>
    <property type="project" value="UniProtKB-EC"/>
</dbReference>
<keyword evidence="14" id="KW-0547">Nucleotide-binding</keyword>
<evidence type="ECO:0000256" key="20">
    <source>
        <dbReference type="ARBA" id="ARBA00023053"/>
    </source>
</evidence>
<evidence type="ECO:0000256" key="8">
    <source>
        <dbReference type="ARBA" id="ARBA00010046"/>
    </source>
</evidence>
<evidence type="ECO:0000256" key="17">
    <source>
        <dbReference type="ARBA" id="ARBA00022857"/>
    </source>
</evidence>
<dbReference type="PROSITE" id="PS51671">
    <property type="entry name" value="ACT"/>
    <property type="match status" value="1"/>
</dbReference>
<dbReference type="InterPro" id="IPR036393">
    <property type="entry name" value="AceGlu_kinase-like_sf"/>
</dbReference>
<keyword evidence="11" id="KW-0808">Transferase</keyword>
<dbReference type="GO" id="GO:0050661">
    <property type="term" value="F:NADP binding"/>
    <property type="evidence" value="ECO:0007669"/>
    <property type="project" value="InterPro"/>
</dbReference>
<dbReference type="NCBIfam" id="NF006959">
    <property type="entry name" value="PRK09436.1"/>
    <property type="match status" value="1"/>
</dbReference>
<dbReference type="NCBIfam" id="TIGR00657">
    <property type="entry name" value="asp_kinases"/>
    <property type="match status" value="1"/>
</dbReference>
<dbReference type="GO" id="GO:0009086">
    <property type="term" value="P:methionine biosynthetic process"/>
    <property type="evidence" value="ECO:0007669"/>
    <property type="project" value="UniProtKB-KW"/>
</dbReference>
<evidence type="ECO:0000256" key="14">
    <source>
        <dbReference type="ARBA" id="ARBA00022741"/>
    </source>
</evidence>
<keyword evidence="10" id="KW-0028">Amino-acid biosynthesis</keyword>
<dbReference type="InterPro" id="IPR005106">
    <property type="entry name" value="Asp/hSer_DH_NAD-bd"/>
</dbReference>
<dbReference type="InterPro" id="IPR001048">
    <property type="entry name" value="Asp/Glu/Uridylate_kinase"/>
</dbReference>
<evidence type="ECO:0000256" key="2">
    <source>
        <dbReference type="ARBA" id="ARBA00004766"/>
    </source>
</evidence>
<dbReference type="Pfam" id="PF03447">
    <property type="entry name" value="NAD_binding_3"/>
    <property type="match status" value="1"/>
</dbReference>
<comment type="catalytic activity">
    <reaction evidence="25">
        <text>L-aspartate + ATP = 4-phospho-L-aspartate + ADP</text>
        <dbReference type="Rhea" id="RHEA:23776"/>
        <dbReference type="ChEBI" id="CHEBI:29991"/>
        <dbReference type="ChEBI" id="CHEBI:30616"/>
        <dbReference type="ChEBI" id="CHEBI:57535"/>
        <dbReference type="ChEBI" id="CHEBI:456216"/>
        <dbReference type="EC" id="2.7.2.4"/>
    </reaction>
    <physiologicalReaction direction="left-to-right" evidence="25">
        <dbReference type="Rhea" id="RHEA:23777"/>
    </physiologicalReaction>
</comment>
<evidence type="ECO:0000256" key="4">
    <source>
        <dbReference type="ARBA" id="ARBA00005056"/>
    </source>
</evidence>
<dbReference type="EMBL" id="LT629774">
    <property type="protein sequence ID" value="SDS99581.1"/>
    <property type="molecule type" value="Genomic_DNA"/>
</dbReference>
<dbReference type="InterPro" id="IPR018042">
    <property type="entry name" value="Aspartate_kinase_CS"/>
</dbReference>
<proteinExistence type="inferred from homology"/>
<dbReference type="InterPro" id="IPR002912">
    <property type="entry name" value="ACT_dom"/>
</dbReference>
<accession>A0A1H1WSF1</accession>
<comment type="similarity">
    <text evidence="8">In the N-terminal section; belongs to the aspartokinase family.</text>
</comment>
<keyword evidence="13" id="KW-0479">Metal-binding</keyword>
<dbReference type="Pfam" id="PF22468">
    <property type="entry name" value="ACT_9"/>
    <property type="match status" value="2"/>
</dbReference>
<protein>
    <submittedName>
        <fullName evidence="29">Aspartate kinase</fullName>
    </submittedName>
</protein>
<evidence type="ECO:0000256" key="5">
    <source>
        <dbReference type="ARBA" id="ARBA00005062"/>
    </source>
</evidence>
<evidence type="ECO:0000256" key="9">
    <source>
        <dbReference type="ARBA" id="ARBA00011881"/>
    </source>
</evidence>
<evidence type="ECO:0000256" key="21">
    <source>
        <dbReference type="ARBA" id="ARBA00023154"/>
    </source>
</evidence>
<evidence type="ECO:0000259" key="28">
    <source>
        <dbReference type="PROSITE" id="PS51671"/>
    </source>
</evidence>
<dbReference type="SUPFAM" id="SSF55347">
    <property type="entry name" value="Glyceraldehyde-3-phosphate dehydrogenase-like, C-terminal domain"/>
    <property type="match status" value="1"/>
</dbReference>
<name>A0A1H1WSF1_9FLAO</name>